<feature type="transmembrane region" description="Helical" evidence="10">
    <location>
        <begin position="359"/>
        <end position="379"/>
    </location>
</feature>
<dbReference type="PATRIC" id="fig|1317118.6.peg.3688"/>
<feature type="transmembrane region" description="Helical" evidence="10">
    <location>
        <begin position="214"/>
        <end position="230"/>
    </location>
</feature>
<evidence type="ECO:0000256" key="3">
    <source>
        <dbReference type="ARBA" id="ARBA00022475"/>
    </source>
</evidence>
<keyword evidence="4" id="KW-0997">Cell inner membrane</keyword>
<feature type="transmembrane region" description="Helical" evidence="10">
    <location>
        <begin position="590"/>
        <end position="610"/>
    </location>
</feature>
<organism evidence="13 14">
    <name type="scientific">Roseivivax marinus</name>
    <dbReference type="NCBI Taxonomy" id="1379903"/>
    <lineage>
        <taxon>Bacteria</taxon>
        <taxon>Pseudomonadati</taxon>
        <taxon>Pseudomonadota</taxon>
        <taxon>Alphaproteobacteria</taxon>
        <taxon>Rhodobacterales</taxon>
        <taxon>Roseobacteraceae</taxon>
        <taxon>Roseivivax</taxon>
    </lineage>
</organism>
<comment type="subcellular location">
    <subcellularLocation>
        <location evidence="1">Cell inner membrane</location>
        <topology evidence="1">Multi-pass membrane protein</topology>
    </subcellularLocation>
</comment>
<feature type="transmembrane region" description="Helical" evidence="10">
    <location>
        <begin position="317"/>
        <end position="339"/>
    </location>
</feature>
<feature type="transmembrane region" description="Helical" evidence="10">
    <location>
        <begin position="61"/>
        <end position="79"/>
    </location>
</feature>
<feature type="transmembrane region" description="Helical" evidence="10">
    <location>
        <begin position="278"/>
        <end position="296"/>
    </location>
</feature>
<dbReference type="PRINTS" id="PR01411">
    <property type="entry name" value="CCMFBIOGNSIS"/>
</dbReference>
<dbReference type="GO" id="GO:0020037">
    <property type="term" value="F:heme binding"/>
    <property type="evidence" value="ECO:0007669"/>
    <property type="project" value="InterPro"/>
</dbReference>
<dbReference type="GO" id="GO:0005886">
    <property type="term" value="C:plasma membrane"/>
    <property type="evidence" value="ECO:0007669"/>
    <property type="project" value="UniProtKB-SubCell"/>
</dbReference>
<dbReference type="InterPro" id="IPR003567">
    <property type="entry name" value="Cyt_c_biogenesis"/>
</dbReference>
<dbReference type="Proteomes" id="UP000019063">
    <property type="component" value="Unassembled WGS sequence"/>
</dbReference>
<evidence type="ECO:0000256" key="2">
    <source>
        <dbReference type="ARBA" id="ARBA00009186"/>
    </source>
</evidence>
<dbReference type="NCBIfam" id="TIGR00353">
    <property type="entry name" value="nrfE"/>
    <property type="match status" value="1"/>
</dbReference>
<keyword evidence="6" id="KW-0201">Cytochrome c-type biogenesis</keyword>
<dbReference type="Pfam" id="PF16327">
    <property type="entry name" value="CcmF_C"/>
    <property type="match status" value="1"/>
</dbReference>
<dbReference type="AlphaFoldDB" id="W4HES6"/>
<evidence type="ECO:0000256" key="4">
    <source>
        <dbReference type="ARBA" id="ARBA00022519"/>
    </source>
</evidence>
<evidence type="ECO:0000256" key="7">
    <source>
        <dbReference type="ARBA" id="ARBA00022989"/>
    </source>
</evidence>
<keyword evidence="3" id="KW-1003">Cell membrane</keyword>
<reference evidence="13 14" key="1">
    <citation type="journal article" date="2014" name="Antonie Van Leeuwenhoek">
        <title>Roseivivax atlanticus sp. nov., isolated from surface seawater of the Atlantic Ocean.</title>
        <authorList>
            <person name="Li G."/>
            <person name="Lai Q."/>
            <person name="Liu X."/>
            <person name="Sun F."/>
            <person name="Shao Z."/>
        </authorList>
    </citation>
    <scope>NUCLEOTIDE SEQUENCE [LARGE SCALE GENOMIC DNA]</scope>
    <source>
        <strain evidence="13 14">22II-s10s</strain>
    </source>
</reference>
<comment type="similarity">
    <text evidence="2">Belongs to the CcmF/CycK/Ccl1/NrfE/CcsA family.</text>
</comment>
<evidence type="ECO:0000256" key="9">
    <source>
        <dbReference type="ARBA" id="ARBA00037230"/>
    </source>
</evidence>
<dbReference type="STRING" id="1379903.ATO8_17930"/>
<name>W4HES6_9RHOB</name>
<protein>
    <submittedName>
        <fullName evidence="13">Cytochrome c-type biogenesis protein CcmF</fullName>
    </submittedName>
</protein>
<dbReference type="PRINTS" id="PR01410">
    <property type="entry name" value="CCBIOGENESIS"/>
</dbReference>
<evidence type="ECO:0000313" key="14">
    <source>
        <dbReference type="Proteomes" id="UP000019063"/>
    </source>
</evidence>
<dbReference type="NCBIfam" id="NF007691">
    <property type="entry name" value="PRK10369.1"/>
    <property type="match status" value="1"/>
</dbReference>
<dbReference type="GO" id="GO:0017004">
    <property type="term" value="P:cytochrome complex assembly"/>
    <property type="evidence" value="ECO:0007669"/>
    <property type="project" value="UniProtKB-KW"/>
</dbReference>
<sequence length="633" mass="68487">MQSARASASGQLLFLAIAFAALIRSFVVSDFTVRNVVENSHSMKPMLFKIAGTWGSHEGSLLLWVLILAIFGAAVALFGNNIPDRLRARTLSVQAWISVGFLSFLLLTSNPFERVFPAPQDGNDLNPLLQDVGLAMHPPLLYIGYVGFSIVFSFAVAALLEGRVDAAWARWVRPWTLAAWVSLTAGIALGSWWAYYELGWGGWWFWDPVENVSFMPWLLGTALLHSAIVTEKRDAFKSWTILLAILTFSLSLLGTFIVRSGLLTSVHAFAVDPERGVYILGLLAFSIGGSLTLYAWRAPELESGGLFQPVSREGGLLVNNLILAAATGTVLFGTLYPLFYEALSGGDKLSVGPPFFNASFVPMMLPLIFAMGLGPYLSWKRADLAGVMQRLRAVAVLSVLATLSAVYVTRGGPVLAYLAILLAAWLFTSTLREWAMRVRLGEVTLRASIARARGLPRATHGMTLAHAGLAVAILGFAGSSAWKSEEIVFVTPGSEVSIAGFSVTFEGAKGIQGPNYIADRGELTVRTEDGRSVTTLRPERRSYPVAQSVTTESAIRSTLAGDLYASITEPASEEDAARGAYTLRILYEPLVNFIWLGAGMLVGGGLLSLSDRRLRVGAPRRVSRPAPRQLPAE</sequence>
<feature type="domain" description="Cytochrome c assembly protein" evidence="11">
    <location>
        <begin position="54"/>
        <end position="261"/>
    </location>
</feature>
<dbReference type="eggNOG" id="COG1138">
    <property type="taxonomic scope" value="Bacteria"/>
</dbReference>
<dbReference type="Pfam" id="PF01578">
    <property type="entry name" value="Cytochrom_C_asm"/>
    <property type="match status" value="1"/>
</dbReference>
<evidence type="ECO:0000256" key="10">
    <source>
        <dbReference type="SAM" id="Phobius"/>
    </source>
</evidence>
<evidence type="ECO:0000256" key="6">
    <source>
        <dbReference type="ARBA" id="ARBA00022748"/>
    </source>
</evidence>
<feature type="transmembrane region" description="Helical" evidence="10">
    <location>
        <begin position="172"/>
        <end position="194"/>
    </location>
</feature>
<feature type="transmembrane region" description="Helical" evidence="10">
    <location>
        <begin position="414"/>
        <end position="431"/>
    </location>
</feature>
<comment type="function">
    <text evidence="9">Required for the biogenesis of c-type cytochromes. Possible subunit of a heme lyase.</text>
</comment>
<evidence type="ECO:0000259" key="12">
    <source>
        <dbReference type="Pfam" id="PF16327"/>
    </source>
</evidence>
<dbReference type="InterPro" id="IPR002541">
    <property type="entry name" value="Cyt_c_assembly"/>
</dbReference>
<feature type="transmembrane region" description="Helical" evidence="10">
    <location>
        <begin position="391"/>
        <end position="408"/>
    </location>
</feature>
<feature type="transmembrane region" description="Helical" evidence="10">
    <location>
        <begin position="239"/>
        <end position="258"/>
    </location>
</feature>
<evidence type="ECO:0000256" key="8">
    <source>
        <dbReference type="ARBA" id="ARBA00023136"/>
    </source>
</evidence>
<evidence type="ECO:0000259" key="11">
    <source>
        <dbReference type="Pfam" id="PF01578"/>
    </source>
</evidence>
<feature type="domain" description="Cytochrome c-type biogenesis protein CcmF C-terminal" evidence="12">
    <location>
        <begin position="280"/>
        <end position="612"/>
    </location>
</feature>
<dbReference type="InterPro" id="IPR003568">
    <property type="entry name" value="Cyt_c_biogenesis_CcmF"/>
</dbReference>
<proteinExistence type="inferred from homology"/>
<dbReference type="EMBL" id="AQQW01000014">
    <property type="protein sequence ID" value="ETW11214.1"/>
    <property type="molecule type" value="Genomic_DNA"/>
</dbReference>
<keyword evidence="7 10" id="KW-1133">Transmembrane helix</keyword>
<evidence type="ECO:0000256" key="5">
    <source>
        <dbReference type="ARBA" id="ARBA00022692"/>
    </source>
</evidence>
<accession>W4HES6</accession>
<dbReference type="InterPro" id="IPR032523">
    <property type="entry name" value="CcmF_C"/>
</dbReference>
<feature type="transmembrane region" description="Helical" evidence="10">
    <location>
        <begin position="140"/>
        <end position="160"/>
    </location>
</feature>
<comment type="caution">
    <text evidence="13">The sequence shown here is derived from an EMBL/GenBank/DDBJ whole genome shotgun (WGS) entry which is preliminary data.</text>
</comment>
<dbReference type="PANTHER" id="PTHR43653:SF1">
    <property type="entry name" value="CYTOCHROME C-TYPE BIOGENESIS PROTEIN CCMF"/>
    <property type="match status" value="1"/>
</dbReference>
<dbReference type="GO" id="GO:0015232">
    <property type="term" value="F:heme transmembrane transporter activity"/>
    <property type="evidence" value="ECO:0007669"/>
    <property type="project" value="InterPro"/>
</dbReference>
<evidence type="ECO:0000313" key="13">
    <source>
        <dbReference type="EMBL" id="ETW11214.1"/>
    </source>
</evidence>
<dbReference type="PANTHER" id="PTHR43653">
    <property type="entry name" value="CYTOCHROME C ASSEMBLY PROTEIN-RELATED"/>
    <property type="match status" value="1"/>
</dbReference>
<gene>
    <name evidence="13" type="ORF">ATO8_17930</name>
</gene>
<keyword evidence="8 10" id="KW-0472">Membrane</keyword>
<evidence type="ECO:0000256" key="1">
    <source>
        <dbReference type="ARBA" id="ARBA00004429"/>
    </source>
</evidence>
<keyword evidence="14" id="KW-1185">Reference proteome</keyword>
<keyword evidence="5 10" id="KW-0812">Transmembrane</keyword>
<feature type="transmembrane region" description="Helical" evidence="10">
    <location>
        <begin position="91"/>
        <end position="109"/>
    </location>
</feature>